<evidence type="ECO:0000313" key="1">
    <source>
        <dbReference type="EMBL" id="RKG37333.1"/>
    </source>
</evidence>
<name>A0A3A8F9I0_9GAMM</name>
<dbReference type="EMBL" id="RAXT01000023">
    <property type="protein sequence ID" value="RKG37333.1"/>
    <property type="molecule type" value="Genomic_DNA"/>
</dbReference>
<accession>A0A3A8F9I0</accession>
<dbReference type="Proteomes" id="UP000280405">
    <property type="component" value="Unassembled WGS sequence"/>
</dbReference>
<protein>
    <submittedName>
        <fullName evidence="1">Type VI secretion system tip protein VgrG</fullName>
    </submittedName>
</protein>
<proteinExistence type="predicted"/>
<gene>
    <name evidence="1" type="ORF">D7V20_11515</name>
</gene>
<dbReference type="RefSeq" id="WP_215624534.1">
    <property type="nucleotide sequence ID" value="NZ_RAXT01000023.1"/>
</dbReference>
<keyword evidence="2" id="KW-1185">Reference proteome</keyword>
<dbReference type="AlphaFoldDB" id="A0A3A8F9I0"/>
<dbReference type="SUPFAM" id="SSF69279">
    <property type="entry name" value="Phage tail proteins"/>
    <property type="match status" value="1"/>
</dbReference>
<evidence type="ECO:0000313" key="2">
    <source>
        <dbReference type="Proteomes" id="UP000280405"/>
    </source>
</evidence>
<comment type="caution">
    <text evidence="1">The sequence shown here is derived from an EMBL/GenBank/DDBJ whole genome shotgun (WGS) entry which is preliminary data.</text>
</comment>
<dbReference type="Pfam" id="PF05954">
    <property type="entry name" value="Phage_GPD"/>
    <property type="match status" value="1"/>
</dbReference>
<sequence>MSQNIYSALERIGLNAQNRAIHLQLSNQSLSQKIYLQHIEGTHRLNTGIQLQLICLSTDDQIPLKQFIASQAAIDIVTDRSELTRISGIVTQAEIGASDGALTIYRLTVEDPTALWKHRRNSRVFMNKTAIEVIQILFKEWQAHSPLFAASLSLDLSGLSKDYAVRPFIMQYNERDTTFIQRLLS</sequence>
<dbReference type="Gene3D" id="2.30.110.50">
    <property type="match status" value="1"/>
</dbReference>
<organism evidence="1 2">
    <name type="scientific">Acinetobacter rongchengensis</name>
    <dbReference type="NCBI Taxonomy" id="2419601"/>
    <lineage>
        <taxon>Bacteria</taxon>
        <taxon>Pseudomonadati</taxon>
        <taxon>Pseudomonadota</taxon>
        <taxon>Gammaproteobacteria</taxon>
        <taxon>Moraxellales</taxon>
        <taxon>Moraxellaceae</taxon>
        <taxon>Acinetobacter</taxon>
    </lineage>
</organism>
<reference evidence="1 2" key="1">
    <citation type="submission" date="2018-09" db="EMBL/GenBank/DDBJ databases">
        <title>The draft genome of Acinetobacter spp. strains.</title>
        <authorList>
            <person name="Qin J."/>
            <person name="Feng Y."/>
            <person name="Zong Z."/>
        </authorList>
    </citation>
    <scope>NUCLEOTIDE SEQUENCE [LARGE SCALE GENOMIC DNA]</scope>
    <source>
        <strain evidence="1 2">WCHAc060115</strain>
    </source>
</reference>
<feature type="non-terminal residue" evidence="1">
    <location>
        <position position="185"/>
    </location>
</feature>